<organism evidence="1 2">
    <name type="scientific">Caerostris extrusa</name>
    <name type="common">Bark spider</name>
    <name type="synonym">Caerostris bankana</name>
    <dbReference type="NCBI Taxonomy" id="172846"/>
    <lineage>
        <taxon>Eukaryota</taxon>
        <taxon>Metazoa</taxon>
        <taxon>Ecdysozoa</taxon>
        <taxon>Arthropoda</taxon>
        <taxon>Chelicerata</taxon>
        <taxon>Arachnida</taxon>
        <taxon>Araneae</taxon>
        <taxon>Araneomorphae</taxon>
        <taxon>Entelegynae</taxon>
        <taxon>Araneoidea</taxon>
        <taxon>Araneidae</taxon>
        <taxon>Caerostris</taxon>
    </lineage>
</organism>
<keyword evidence="2" id="KW-1185">Reference proteome</keyword>
<comment type="caution">
    <text evidence="1">The sequence shown here is derived from an EMBL/GenBank/DDBJ whole genome shotgun (WGS) entry which is preliminary data.</text>
</comment>
<evidence type="ECO:0000313" key="2">
    <source>
        <dbReference type="Proteomes" id="UP001054945"/>
    </source>
</evidence>
<reference evidence="1 2" key="1">
    <citation type="submission" date="2021-06" db="EMBL/GenBank/DDBJ databases">
        <title>Caerostris extrusa draft genome.</title>
        <authorList>
            <person name="Kono N."/>
            <person name="Arakawa K."/>
        </authorList>
    </citation>
    <scope>NUCLEOTIDE SEQUENCE [LARGE SCALE GENOMIC DNA]</scope>
</reference>
<dbReference type="AlphaFoldDB" id="A0AAV4ML96"/>
<protein>
    <submittedName>
        <fullName evidence="1">Uncharacterized protein</fullName>
    </submittedName>
</protein>
<sequence length="139" mass="15375">MTKTRILQIGCLAAEKRQPSSYSTSSEGCFPMFLLPTVPPSLTNCQSGVEMDFRGRVQTNTCSSVLSQCEIQSLDSRFRFLFSCGVCGDFLKIPESLCAKKKIEIQTPFAISGHISEAKSSRSVLCGSRKYSKRLCNKQ</sequence>
<name>A0AAV4ML96_CAEEX</name>
<gene>
    <name evidence="1" type="ORF">CEXT_264831</name>
</gene>
<evidence type="ECO:0000313" key="1">
    <source>
        <dbReference type="EMBL" id="GIX72327.1"/>
    </source>
</evidence>
<dbReference type="Proteomes" id="UP001054945">
    <property type="component" value="Unassembled WGS sequence"/>
</dbReference>
<proteinExistence type="predicted"/>
<accession>A0AAV4ML96</accession>
<dbReference type="EMBL" id="BPLR01002302">
    <property type="protein sequence ID" value="GIX72327.1"/>
    <property type="molecule type" value="Genomic_DNA"/>
</dbReference>